<evidence type="ECO:0000313" key="4">
    <source>
        <dbReference type="Proteomes" id="UP000029738"/>
    </source>
</evidence>
<comment type="caution">
    <text evidence="3">The sequence shown here is derived from an EMBL/GenBank/DDBJ whole genome shotgun (WGS) entry which is preliminary data.</text>
</comment>
<keyword evidence="4" id="KW-1185">Reference proteome</keyword>
<protein>
    <submittedName>
        <fullName evidence="2">DUF4335 domain-containing protein</fullName>
    </submittedName>
</protein>
<evidence type="ECO:0000256" key="1">
    <source>
        <dbReference type="SAM" id="MobiDB-lite"/>
    </source>
</evidence>
<accession>A0A0C1N961</accession>
<evidence type="ECO:0000313" key="3">
    <source>
        <dbReference type="EMBL" id="KIE11177.1"/>
    </source>
</evidence>
<organism evidence="3">
    <name type="scientific">Tolypothrix bouteillei VB521301</name>
    <dbReference type="NCBI Taxonomy" id="1479485"/>
    <lineage>
        <taxon>Bacteria</taxon>
        <taxon>Bacillati</taxon>
        <taxon>Cyanobacteriota</taxon>
        <taxon>Cyanophyceae</taxon>
        <taxon>Nostocales</taxon>
        <taxon>Tolypothrichaceae</taxon>
        <taxon>Tolypothrix</taxon>
    </lineage>
</organism>
<feature type="region of interest" description="Disordered" evidence="1">
    <location>
        <begin position="199"/>
        <end position="287"/>
    </location>
</feature>
<dbReference type="Proteomes" id="UP000029738">
    <property type="component" value="Unassembled WGS sequence"/>
</dbReference>
<feature type="compositionally biased region" description="Low complexity" evidence="1">
    <location>
        <begin position="201"/>
        <end position="218"/>
    </location>
</feature>
<dbReference type="RefSeq" id="WP_038089149.1">
    <property type="nucleotide sequence ID" value="NZ_JHEG04000001.1"/>
</dbReference>
<dbReference type="EMBL" id="JHEG04000001">
    <property type="protein sequence ID" value="KAF3887232.1"/>
    <property type="molecule type" value="Genomic_DNA"/>
</dbReference>
<evidence type="ECO:0000313" key="2">
    <source>
        <dbReference type="EMBL" id="KAF3887232.1"/>
    </source>
</evidence>
<dbReference type="InterPro" id="IPR025569">
    <property type="entry name" value="DUF4335"/>
</dbReference>
<dbReference type="EMBL" id="JHEG02000048">
    <property type="protein sequence ID" value="KIE11177.1"/>
    <property type="molecule type" value="Genomic_DNA"/>
</dbReference>
<name>A0A0C1N961_9CYAN</name>
<proteinExistence type="predicted"/>
<dbReference type="AlphaFoldDB" id="A0A0C1N961"/>
<sequence length="523" mass="56562">MNIQRKYSLPNCTLLLEGLSDATRAAHLQELRPELSILVNAECYISGYKKPISGGREFFESLVRAVSAYAQEFLSNIPNPQARDSESELVQLQKVSRDRHRLVVHSENASQETGANSHGQPTTEIDLNTVQLFDLVEAIDQFFADSQTLPELSLKVQPVARRYGNFNQALVKQAVPAGIGVTSLAAAAVAFSIIPVPEIRPPQQNNTQPTSSTTSRSNALASPGVTPTPAPNEPVAASPTFTPTPTSTTASESTPASLAASVNPTTPTPTPTPTAPEATAPTPIPNPTAVKDLEALLNTVPEITDASVLRALQRQVYNQINPEWANRSALTQDSVFRVGVAGDGSLVGYKAVNKASNDAVANTPLPKLLYNPANSRGPITNEPIAQFKVVFTNRGILEISPWRGYTKTPEVIGSKITDANTIGVLNQKLTNTIRQGWRNTASFPKDLKYRVALNKDGAIADYEPLNQVAFDYFRQTPLPKMFQQDVYGSNTGAPNSKEPLAHFQVVFKPDGNIEVTPWKGYGQ</sequence>
<reference evidence="3" key="1">
    <citation type="journal article" date="2015" name="Genome Announc.">
        <title>Draft Genome Sequence of Tolypothrix boutellei Strain VB521301.</title>
        <authorList>
            <person name="Chandrababunaidu M.M."/>
            <person name="Singh D."/>
            <person name="Sen D."/>
            <person name="Bhan S."/>
            <person name="Das S."/>
            <person name="Gupta A."/>
            <person name="Adhikary S.P."/>
            <person name="Tripathy S."/>
        </authorList>
    </citation>
    <scope>NUCLEOTIDE SEQUENCE</scope>
    <source>
        <strain evidence="3">VB521301</strain>
    </source>
</reference>
<dbReference type="STRING" id="1479485.DA73_0222550"/>
<dbReference type="Pfam" id="PF14233">
    <property type="entry name" value="DUF4335"/>
    <property type="match status" value="1"/>
</dbReference>
<reference evidence="2" key="2">
    <citation type="submission" date="2019-11" db="EMBL/GenBank/DDBJ databases">
        <title>Improved Assembly of Tolypothrix boutellei genome.</title>
        <authorList>
            <person name="Sarangi A.N."/>
            <person name="Mukherjee M."/>
            <person name="Ghosh S."/>
            <person name="Singh D."/>
            <person name="Das A."/>
            <person name="Kant S."/>
            <person name="Prusty A."/>
            <person name="Tripathy S."/>
        </authorList>
    </citation>
    <scope>NUCLEOTIDE SEQUENCE</scope>
    <source>
        <strain evidence="2">VB521301</strain>
    </source>
</reference>
<gene>
    <name evidence="3" type="ORF">DA73_0222550</name>
    <name evidence="2" type="ORF">DA73_0400018350</name>
</gene>
<dbReference type="OrthoDB" id="423373at2"/>
<feature type="compositionally biased region" description="Low complexity" evidence="1">
    <location>
        <begin position="236"/>
        <end position="265"/>
    </location>
</feature>